<protein>
    <submittedName>
        <fullName evidence="2">Uncharacterized protein</fullName>
    </submittedName>
</protein>
<dbReference type="AlphaFoldDB" id="A0AAE9J606"/>
<dbReference type="Proteomes" id="UP000829354">
    <property type="component" value="Chromosome I"/>
</dbReference>
<dbReference type="EMBL" id="CP092620">
    <property type="protein sequence ID" value="UMM15088.1"/>
    <property type="molecule type" value="Genomic_DNA"/>
</dbReference>
<gene>
    <name evidence="2" type="ORF">L5515_002653</name>
</gene>
<feature type="compositionally biased region" description="Basic residues" evidence="1">
    <location>
        <begin position="44"/>
        <end position="53"/>
    </location>
</feature>
<evidence type="ECO:0000313" key="2">
    <source>
        <dbReference type="EMBL" id="UMM15088.1"/>
    </source>
</evidence>
<proteinExistence type="predicted"/>
<accession>A0AAE9J606</accession>
<evidence type="ECO:0000256" key="1">
    <source>
        <dbReference type="SAM" id="MobiDB-lite"/>
    </source>
</evidence>
<evidence type="ECO:0000313" key="3">
    <source>
        <dbReference type="Proteomes" id="UP000829354"/>
    </source>
</evidence>
<feature type="compositionally biased region" description="Low complexity" evidence="1">
    <location>
        <begin position="15"/>
        <end position="26"/>
    </location>
</feature>
<feature type="region of interest" description="Disordered" evidence="1">
    <location>
        <begin position="1"/>
        <end position="88"/>
    </location>
</feature>
<keyword evidence="3" id="KW-1185">Reference proteome</keyword>
<reference evidence="2 3" key="1">
    <citation type="submission" date="2022-04" db="EMBL/GenBank/DDBJ databases">
        <title>Chromosome-level reference genomes for two strains of Caenorhabditis briggsae: an improved platform for comparative genomics.</title>
        <authorList>
            <person name="Stevens L."/>
            <person name="Andersen E."/>
        </authorList>
    </citation>
    <scope>NUCLEOTIDE SEQUENCE [LARGE SCALE GENOMIC DNA]</scope>
    <source>
        <strain evidence="2">VX34</strain>
        <tissue evidence="2">Whole-organism</tissue>
    </source>
</reference>
<feature type="compositionally biased region" description="Polar residues" evidence="1">
    <location>
        <begin position="66"/>
        <end position="76"/>
    </location>
</feature>
<sequence>MKDEPVFYTIPLDSPPSSRRSGPSSPAQEAPTSDDHVLIFPNRSRSKKRRARVQIHPDGVAFYQMDNGNVGSTSDGSSHEAKQEDAQIPAQRSDVYIVRSQPSQELLVIPLSPFQSRAAPLFTPGKMYPRYESSRWTAAPAARKTEMPPSSGAALVNNGSVGEKLQTPPKSPVVDAPEAAADPPKMIVRAPMPPLVRAPPPGPVVPAIELVAPFAVEAPQVPAVAAAEEVVAAEENPPAPAPAVQEHAHEPPASCWQWFVYCCCCKCCYKT</sequence>
<organism evidence="2 3">
    <name type="scientific">Caenorhabditis briggsae</name>
    <dbReference type="NCBI Taxonomy" id="6238"/>
    <lineage>
        <taxon>Eukaryota</taxon>
        <taxon>Metazoa</taxon>
        <taxon>Ecdysozoa</taxon>
        <taxon>Nematoda</taxon>
        <taxon>Chromadorea</taxon>
        <taxon>Rhabditida</taxon>
        <taxon>Rhabditina</taxon>
        <taxon>Rhabditomorpha</taxon>
        <taxon>Rhabditoidea</taxon>
        <taxon>Rhabditidae</taxon>
        <taxon>Peloderinae</taxon>
        <taxon>Caenorhabditis</taxon>
    </lineage>
</organism>
<name>A0AAE9J606_CAEBR</name>